<dbReference type="Gene3D" id="3.40.50.720">
    <property type="entry name" value="NAD(P)-binding Rossmann-like Domain"/>
    <property type="match status" value="1"/>
</dbReference>
<dbReference type="InterPro" id="IPR023401">
    <property type="entry name" value="ODC_N"/>
</dbReference>
<evidence type="ECO:0000313" key="1">
    <source>
        <dbReference type="EMBL" id="QNQ09610.1"/>
    </source>
</evidence>
<dbReference type="Gene3D" id="3.30.1780.10">
    <property type="entry name" value="ornithine cyclodeaminase, domain 1"/>
    <property type="match status" value="1"/>
</dbReference>
<accession>A0A7H0LIV7</accession>
<dbReference type="PANTHER" id="PTHR13812">
    <property type="entry name" value="KETIMINE REDUCTASE MU-CRYSTALLIN"/>
    <property type="match status" value="1"/>
</dbReference>
<dbReference type="PANTHER" id="PTHR13812:SF19">
    <property type="entry name" value="KETIMINE REDUCTASE MU-CRYSTALLIN"/>
    <property type="match status" value="1"/>
</dbReference>
<proteinExistence type="predicted"/>
<dbReference type="GO" id="GO:0005737">
    <property type="term" value="C:cytoplasm"/>
    <property type="evidence" value="ECO:0007669"/>
    <property type="project" value="TreeGrafter"/>
</dbReference>
<reference evidence="1 2" key="1">
    <citation type="submission" date="2020-09" db="EMBL/GenBank/DDBJ databases">
        <title>Sphingomonas sp., a new species isolated from pork steak.</title>
        <authorList>
            <person name="Heidler von Heilborn D."/>
        </authorList>
    </citation>
    <scope>NUCLEOTIDE SEQUENCE [LARGE SCALE GENOMIC DNA]</scope>
    <source>
        <strain evidence="2">S8-3T</strain>
    </source>
</reference>
<protein>
    <submittedName>
        <fullName evidence="1">Ornithine cyclodeaminase family protein</fullName>
        <ecNumber evidence="1">4.3.1.12</ecNumber>
    </submittedName>
</protein>
<dbReference type="RefSeq" id="WP_187761921.1">
    <property type="nucleotide sequence ID" value="NZ_CP061038.1"/>
</dbReference>
<dbReference type="InterPro" id="IPR003462">
    <property type="entry name" value="ODC_Mu_crystall"/>
</dbReference>
<dbReference type="GO" id="GO:0008473">
    <property type="term" value="F:ornithine cyclodeaminase activity"/>
    <property type="evidence" value="ECO:0007669"/>
    <property type="project" value="UniProtKB-EC"/>
</dbReference>
<organism evidence="1 2">
    <name type="scientific">Sphingomonas alpina</name>
    <dbReference type="NCBI Taxonomy" id="653931"/>
    <lineage>
        <taxon>Bacteria</taxon>
        <taxon>Pseudomonadati</taxon>
        <taxon>Pseudomonadota</taxon>
        <taxon>Alphaproteobacteria</taxon>
        <taxon>Sphingomonadales</taxon>
        <taxon>Sphingomonadaceae</taxon>
        <taxon>Sphingomonas</taxon>
    </lineage>
</organism>
<dbReference type="EC" id="4.3.1.12" evidence="1"/>
<gene>
    <name evidence="1" type="ORF">H3Z74_23795</name>
</gene>
<dbReference type="AlphaFoldDB" id="A0A7H0LIV7"/>
<dbReference type="PIRSF" id="PIRSF001439">
    <property type="entry name" value="CryM"/>
    <property type="match status" value="1"/>
</dbReference>
<name>A0A7H0LIV7_9SPHN</name>
<keyword evidence="2" id="KW-1185">Reference proteome</keyword>
<dbReference type="KEGG" id="spap:H3Z74_23795"/>
<dbReference type="Proteomes" id="UP000516148">
    <property type="component" value="Chromosome"/>
</dbReference>
<evidence type="ECO:0000313" key="2">
    <source>
        <dbReference type="Proteomes" id="UP000516148"/>
    </source>
</evidence>
<dbReference type="Pfam" id="PF02423">
    <property type="entry name" value="OCD_Mu_crystall"/>
    <property type="match status" value="1"/>
</dbReference>
<sequence>MRIVALPEILAAIDEDEITALIEDGFRRFSAGGADVMAVGHLQFPDALGDCHVKGASLRGDDIFAIKVATSFYRNPAIGLNSGNGFIAIASAVTGEVQAILHDEGQLTDLRTALGGAIAARAIARRDSKVLGIIGSGSQAKLQARAIQRTLGIEELLVWARDPGRAAAVGGEVVSLPELAARADLIVTTTPSTVPHLTVEMARPGMRIVAVGADMPGKNEIAAGLMAQARIVVDSRVQCIDHGDTASAIAAGLIDGSALIELGELLTAPIDFGDDEIVVADLTGVAIQDVQIAKSVWSRIGRG</sequence>
<dbReference type="InterPro" id="IPR036291">
    <property type="entry name" value="NAD(P)-bd_dom_sf"/>
</dbReference>
<dbReference type="EMBL" id="CP061038">
    <property type="protein sequence ID" value="QNQ09610.1"/>
    <property type="molecule type" value="Genomic_DNA"/>
</dbReference>
<keyword evidence="1" id="KW-0456">Lyase</keyword>
<dbReference type="SUPFAM" id="SSF51735">
    <property type="entry name" value="NAD(P)-binding Rossmann-fold domains"/>
    <property type="match status" value="1"/>
</dbReference>